<dbReference type="InterPro" id="IPR035935">
    <property type="entry name" value="TFB5-like_sf"/>
</dbReference>
<protein>
    <recommendedName>
        <fullName evidence="8">General transcription and DNA repair factor IIH subunit TFB5</fullName>
    </recommendedName>
</protein>
<gene>
    <name evidence="9" type="ORF">D9619_010376</name>
</gene>
<evidence type="ECO:0000256" key="8">
    <source>
        <dbReference type="RuleBase" id="RU368032"/>
    </source>
</evidence>
<dbReference type="Proteomes" id="UP000567179">
    <property type="component" value="Unassembled WGS sequence"/>
</dbReference>
<name>A0A8H5ATZ6_9AGAR</name>
<keyword evidence="3 8" id="KW-0227">DNA damage</keyword>
<evidence type="ECO:0000256" key="4">
    <source>
        <dbReference type="ARBA" id="ARBA00023015"/>
    </source>
</evidence>
<evidence type="ECO:0000313" key="9">
    <source>
        <dbReference type="EMBL" id="KAF5310132.1"/>
    </source>
</evidence>
<comment type="subunit">
    <text evidence="8">Component of the 7-subunit TFIIH core complex.</text>
</comment>
<comment type="caution">
    <text evidence="9">The sequence shown here is derived from an EMBL/GenBank/DDBJ whole genome shotgun (WGS) entry which is preliminary data.</text>
</comment>
<dbReference type="SUPFAM" id="SSF142897">
    <property type="entry name" value="TFB5-like"/>
    <property type="match status" value="1"/>
</dbReference>
<keyword evidence="5 8" id="KW-0804">Transcription</keyword>
<dbReference type="Gene3D" id="3.30.70.1220">
    <property type="entry name" value="TFB5-like"/>
    <property type="match status" value="1"/>
</dbReference>
<comment type="subcellular location">
    <subcellularLocation>
        <location evidence="1 8">Nucleus</location>
    </subcellularLocation>
</comment>
<dbReference type="PANTHER" id="PTHR28580">
    <property type="entry name" value="GENERAL TRANSCRIPTION FACTOR IIH SUBUNIT 5"/>
    <property type="match status" value="1"/>
</dbReference>
<proteinExistence type="inferred from homology"/>
<dbReference type="OrthoDB" id="354at2759"/>
<evidence type="ECO:0000256" key="6">
    <source>
        <dbReference type="ARBA" id="ARBA00023204"/>
    </source>
</evidence>
<dbReference type="SMART" id="SM01395">
    <property type="entry name" value="Tbf5"/>
    <property type="match status" value="1"/>
</dbReference>
<evidence type="ECO:0000313" key="10">
    <source>
        <dbReference type="Proteomes" id="UP000567179"/>
    </source>
</evidence>
<keyword evidence="10" id="KW-1185">Reference proteome</keyword>
<evidence type="ECO:0000256" key="3">
    <source>
        <dbReference type="ARBA" id="ARBA00022763"/>
    </source>
</evidence>
<dbReference type="EMBL" id="JAACJJ010000058">
    <property type="protein sequence ID" value="KAF5310132.1"/>
    <property type="molecule type" value="Genomic_DNA"/>
</dbReference>
<dbReference type="GO" id="GO:0005675">
    <property type="term" value="C:transcription factor TFIIH holo complex"/>
    <property type="evidence" value="ECO:0007669"/>
    <property type="project" value="TreeGrafter"/>
</dbReference>
<keyword evidence="6 8" id="KW-0234">DNA repair</keyword>
<keyword evidence="4 8" id="KW-0805">Transcription regulation</keyword>
<dbReference type="GO" id="GO:0000439">
    <property type="term" value="C:transcription factor TFIIH core complex"/>
    <property type="evidence" value="ECO:0007669"/>
    <property type="project" value="UniProtKB-UniRule"/>
</dbReference>
<evidence type="ECO:0000256" key="2">
    <source>
        <dbReference type="ARBA" id="ARBA00007470"/>
    </source>
</evidence>
<sequence>MRAIRGVLLTCDPAVKQILLMMNERESFIIEDLDDHHVVIKAEQEYRVRKELETELEKNTGSLLTMTLHNANENWFIGKDLGSSSLGLYNSTQPTKFCAQCPAARPIYQPQFSVFLLASYGGTSSVGNPTIDSKVLATRHRALFPPACVYSGPLFSFSTSFFSNGLPLVYDL</sequence>
<organism evidence="9 10">
    <name type="scientific">Psilocybe cf. subviscida</name>
    <dbReference type="NCBI Taxonomy" id="2480587"/>
    <lineage>
        <taxon>Eukaryota</taxon>
        <taxon>Fungi</taxon>
        <taxon>Dikarya</taxon>
        <taxon>Basidiomycota</taxon>
        <taxon>Agaricomycotina</taxon>
        <taxon>Agaricomycetes</taxon>
        <taxon>Agaricomycetidae</taxon>
        <taxon>Agaricales</taxon>
        <taxon>Agaricineae</taxon>
        <taxon>Strophariaceae</taxon>
        <taxon>Psilocybe</taxon>
    </lineage>
</organism>
<comment type="similarity">
    <text evidence="2 8">Belongs to the TFB5 family.</text>
</comment>
<accession>A0A8H5ATZ6</accession>
<dbReference type="InterPro" id="IPR009400">
    <property type="entry name" value="TFIIH_TTDA/Tfb5"/>
</dbReference>
<evidence type="ECO:0000256" key="1">
    <source>
        <dbReference type="ARBA" id="ARBA00004123"/>
    </source>
</evidence>
<dbReference type="PANTHER" id="PTHR28580:SF1">
    <property type="entry name" value="GENERAL TRANSCRIPTION FACTOR IIH SUBUNIT 5"/>
    <property type="match status" value="1"/>
</dbReference>
<dbReference type="GO" id="GO:0006367">
    <property type="term" value="P:transcription initiation at RNA polymerase II promoter"/>
    <property type="evidence" value="ECO:0007669"/>
    <property type="project" value="UniProtKB-UniRule"/>
</dbReference>
<dbReference type="GO" id="GO:0006294">
    <property type="term" value="P:nucleotide-excision repair, preincision complex assembly"/>
    <property type="evidence" value="ECO:0007669"/>
    <property type="project" value="TreeGrafter"/>
</dbReference>
<dbReference type="Pfam" id="PF06331">
    <property type="entry name" value="Tfb5"/>
    <property type="match status" value="1"/>
</dbReference>
<evidence type="ECO:0000256" key="5">
    <source>
        <dbReference type="ARBA" id="ARBA00023163"/>
    </source>
</evidence>
<reference evidence="9 10" key="1">
    <citation type="journal article" date="2020" name="ISME J.">
        <title>Uncovering the hidden diversity of litter-decomposition mechanisms in mushroom-forming fungi.</title>
        <authorList>
            <person name="Floudas D."/>
            <person name="Bentzer J."/>
            <person name="Ahren D."/>
            <person name="Johansson T."/>
            <person name="Persson P."/>
            <person name="Tunlid A."/>
        </authorList>
    </citation>
    <scope>NUCLEOTIDE SEQUENCE [LARGE SCALE GENOMIC DNA]</scope>
    <source>
        <strain evidence="9 10">CBS 101986</strain>
    </source>
</reference>
<evidence type="ECO:0000256" key="7">
    <source>
        <dbReference type="ARBA" id="ARBA00023242"/>
    </source>
</evidence>
<keyword evidence="7 8" id="KW-0539">Nucleus</keyword>
<comment type="function">
    <text evidence="8">In NER, TFIIH acts by opening DNA around the lesion to allow the excision of the damaged oligonucleotide and its replacement by a new DNA fragment. In transcription, TFIIH has an essential role in transcription initiation. When the pre-initiation complex (PIC) has been established, TFIIH is required for promoter opening and promoter escape.</text>
</comment>
<dbReference type="AlphaFoldDB" id="A0A8H5ATZ6"/>